<keyword evidence="2" id="KW-0804">Transcription</keyword>
<evidence type="ECO:0000256" key="3">
    <source>
        <dbReference type="SAM" id="MobiDB-lite"/>
    </source>
</evidence>
<feature type="region of interest" description="Disordered" evidence="3">
    <location>
        <begin position="51"/>
        <end position="88"/>
    </location>
</feature>
<reference evidence="4 5" key="1">
    <citation type="journal article" date="2016" name="Nat. Commun.">
        <title>Extremotolerant tardigrade genome and improved radiotolerance of human cultured cells by tardigrade-unique protein.</title>
        <authorList>
            <person name="Hashimoto T."/>
            <person name="Horikawa D.D."/>
            <person name="Saito Y."/>
            <person name="Kuwahara H."/>
            <person name="Kozuka-Hata H."/>
            <person name="Shin-I T."/>
            <person name="Minakuchi Y."/>
            <person name="Ohishi K."/>
            <person name="Motoyama A."/>
            <person name="Aizu T."/>
            <person name="Enomoto A."/>
            <person name="Kondo K."/>
            <person name="Tanaka S."/>
            <person name="Hara Y."/>
            <person name="Koshikawa S."/>
            <person name="Sagara H."/>
            <person name="Miura T."/>
            <person name="Yokobori S."/>
            <person name="Miyagawa K."/>
            <person name="Suzuki Y."/>
            <person name="Kubo T."/>
            <person name="Oyama M."/>
            <person name="Kohara Y."/>
            <person name="Fujiyama A."/>
            <person name="Arakawa K."/>
            <person name="Katayama T."/>
            <person name="Toyoda A."/>
            <person name="Kunieda T."/>
        </authorList>
    </citation>
    <scope>NUCLEOTIDE SEQUENCE [LARGE SCALE GENOMIC DNA]</scope>
    <source>
        <strain evidence="4 5">YOKOZUNA-1</strain>
    </source>
</reference>
<keyword evidence="2" id="KW-0539">Nucleus</keyword>
<dbReference type="InterPro" id="IPR038564">
    <property type="entry name" value="Maf1_sf"/>
</dbReference>
<accession>A0A1D1W2F9</accession>
<dbReference type="PANTHER" id="PTHR22504:SF0">
    <property type="entry name" value="REPRESSOR OF RNA POLYMERASE III TRANSCRIPTION MAF1 HOMOLOG"/>
    <property type="match status" value="1"/>
</dbReference>
<dbReference type="InterPro" id="IPR015257">
    <property type="entry name" value="Maf1"/>
</dbReference>
<proteinExistence type="inferred from homology"/>
<comment type="similarity">
    <text evidence="1 2">Belongs to the MAF1 family.</text>
</comment>
<dbReference type="OrthoDB" id="277029at2759"/>
<dbReference type="AlphaFoldDB" id="A0A1D1W2F9"/>
<protein>
    <recommendedName>
        <fullName evidence="2">Repressor of RNA polymerase III transcription MAF1</fullName>
    </recommendedName>
</protein>
<comment type="subcellular location">
    <subcellularLocation>
        <location evidence="2">Nucleus</location>
    </subcellularLocation>
</comment>
<dbReference type="GO" id="GO:0000994">
    <property type="term" value="F:RNA polymerase III core binding"/>
    <property type="evidence" value="ECO:0007669"/>
    <property type="project" value="TreeGrafter"/>
</dbReference>
<keyword evidence="5" id="KW-1185">Reference proteome</keyword>
<sequence>MKLMENRIFETITSDLAAMENEYRLEARLEMYSCKTGTSDERKAYKSFVSTSASSTPNKAKEYLGPPDSLALHSSTSTSPRHSVGGNGSQCEANSPLCDTINKKTFWYLVATLNASYGMDADFSDVRSQMFSREPSVEWVMDRINTNFTTVLGAEYEKLRPFVWKAIDEQITLRDCTVYSFSPDVSYDPYANEHNLWKFWYLFYNPTLKRVCFFQCRAVKNGTDALAWEDEDSFVMEEDAGYYSRTISTA</sequence>
<evidence type="ECO:0000313" key="4">
    <source>
        <dbReference type="EMBL" id="GAV07732.1"/>
    </source>
</evidence>
<dbReference type="Proteomes" id="UP000186922">
    <property type="component" value="Unassembled WGS sequence"/>
</dbReference>
<keyword evidence="2" id="KW-0678">Repressor</keyword>
<evidence type="ECO:0000256" key="1">
    <source>
        <dbReference type="ARBA" id="ARBA00006231"/>
    </source>
</evidence>
<dbReference type="Gene3D" id="3.40.1000.50">
    <property type="entry name" value="Repressor of RNA polymerase III transcription Maf1"/>
    <property type="match status" value="1"/>
</dbReference>
<comment type="function">
    <text evidence="2">Element of the TORC1 signaling pathway that acts as a mediator of diverse signals and that represses RNA polymerase III transcription. Inhibits the de novo assembly of TFIIIB onto DNA.</text>
</comment>
<dbReference type="PANTHER" id="PTHR22504">
    <property type="entry name" value="REPRESSOR OF RNA POLYMERASE III TRANSCRIPTION MAF1"/>
    <property type="match status" value="1"/>
</dbReference>
<dbReference type="Pfam" id="PF09174">
    <property type="entry name" value="Maf1"/>
    <property type="match status" value="1"/>
</dbReference>
<keyword evidence="2" id="KW-0805">Transcription regulation</keyword>
<gene>
    <name evidence="4" type="primary">RvY_17539-1</name>
    <name evidence="4" type="synonym">RvY_17539.1</name>
    <name evidence="4" type="ORF">RvY_17539</name>
</gene>
<dbReference type="GO" id="GO:0005634">
    <property type="term" value="C:nucleus"/>
    <property type="evidence" value="ECO:0007669"/>
    <property type="project" value="UniProtKB-SubCell"/>
</dbReference>
<name>A0A1D1W2F9_RAMVA</name>
<evidence type="ECO:0000313" key="5">
    <source>
        <dbReference type="Proteomes" id="UP000186922"/>
    </source>
</evidence>
<dbReference type="EMBL" id="BDGG01000015">
    <property type="protein sequence ID" value="GAV07732.1"/>
    <property type="molecule type" value="Genomic_DNA"/>
</dbReference>
<organism evidence="4 5">
    <name type="scientific">Ramazzottius varieornatus</name>
    <name type="common">Water bear</name>
    <name type="synonym">Tardigrade</name>
    <dbReference type="NCBI Taxonomy" id="947166"/>
    <lineage>
        <taxon>Eukaryota</taxon>
        <taxon>Metazoa</taxon>
        <taxon>Ecdysozoa</taxon>
        <taxon>Tardigrada</taxon>
        <taxon>Eutardigrada</taxon>
        <taxon>Parachela</taxon>
        <taxon>Hypsibioidea</taxon>
        <taxon>Ramazzottiidae</taxon>
        <taxon>Ramazzottius</taxon>
    </lineage>
</organism>
<dbReference type="STRING" id="947166.A0A1D1W2F9"/>
<dbReference type="PIRSF" id="PIRSF037240">
    <property type="entry name" value="RNA_polIII_Trep_MAF1"/>
    <property type="match status" value="1"/>
</dbReference>
<evidence type="ECO:0000256" key="2">
    <source>
        <dbReference type="PIRNR" id="PIRNR037240"/>
    </source>
</evidence>
<comment type="caution">
    <text evidence="4">The sequence shown here is derived from an EMBL/GenBank/DDBJ whole genome shotgun (WGS) entry which is preliminary data.</text>
</comment>
<feature type="compositionally biased region" description="Polar residues" evidence="3">
    <location>
        <begin position="72"/>
        <end position="81"/>
    </location>
</feature>
<dbReference type="GO" id="GO:0016480">
    <property type="term" value="P:negative regulation of transcription by RNA polymerase III"/>
    <property type="evidence" value="ECO:0007669"/>
    <property type="project" value="UniProtKB-UniRule"/>
</dbReference>